<keyword evidence="1" id="KW-0732">Signal</keyword>
<evidence type="ECO:0000313" key="3">
    <source>
        <dbReference type="Proteomes" id="UP000199572"/>
    </source>
</evidence>
<feature type="chain" id="PRO_5011738214" evidence="1">
    <location>
        <begin position="20"/>
        <end position="373"/>
    </location>
</feature>
<dbReference type="Proteomes" id="UP000199572">
    <property type="component" value="Unassembled WGS sequence"/>
</dbReference>
<keyword evidence="3" id="KW-1185">Reference proteome</keyword>
<dbReference type="AlphaFoldDB" id="A0A1H9W6Q9"/>
<feature type="signal peptide" evidence="1">
    <location>
        <begin position="1"/>
        <end position="19"/>
    </location>
</feature>
<proteinExistence type="predicted"/>
<protein>
    <submittedName>
        <fullName evidence="2">Uncharacterized protein</fullName>
    </submittedName>
</protein>
<accession>A0A1H9W6Q9</accession>
<sequence length="373" mass="40480">MKIRSIIIVSLFASQSLLAQNTFPTSGRTGINTLTPAGNFQIMGDGGFDGSTTLFLTNNSSDYGRTSLVLTGRLQDQNDGWTFGSGARNAITFAQNYASSGLKVGDLGEQQYAIQLEGNSNSLGFLSKGRGNLPNMVLTQAGKIGLGTPSPRAFLDVANYCNDLQLSCVLGRLEEGDATGDGTFLGVRGYNTTNNYDRKSFALEHSFYGVINSSINFYRGGSITGGGISFNTNANEEKMRIDIYGNVGIGTSAPKEKLSVNGNIRSKEVKVETANWPDYVFSIDYPLQSLAEVQRFIKDNGHLPDMPSAQEAETNGIALGEMNKKLLQKIEELTLHLIDKDKQLSTQQSELQILKDALSEQGKIINEIQNKIK</sequence>
<dbReference type="EMBL" id="FOGG01000060">
    <property type="protein sequence ID" value="SES29612.1"/>
    <property type="molecule type" value="Genomic_DNA"/>
</dbReference>
<evidence type="ECO:0000313" key="2">
    <source>
        <dbReference type="EMBL" id="SES29612.1"/>
    </source>
</evidence>
<gene>
    <name evidence="2" type="ORF">SAMN04488023_16014</name>
</gene>
<evidence type="ECO:0000256" key="1">
    <source>
        <dbReference type="SAM" id="SignalP"/>
    </source>
</evidence>
<name>A0A1H9W6Q9_9SPHI</name>
<reference evidence="2 3" key="1">
    <citation type="submission" date="2016-10" db="EMBL/GenBank/DDBJ databases">
        <authorList>
            <person name="de Groot N.N."/>
        </authorList>
    </citation>
    <scope>NUCLEOTIDE SEQUENCE [LARGE SCALE GENOMIC DNA]</scope>
    <source>
        <strain evidence="2 3">DSM 18610</strain>
    </source>
</reference>
<dbReference type="OrthoDB" id="680331at2"/>
<dbReference type="STRING" id="390241.SAMN04488023_16014"/>
<dbReference type="RefSeq" id="WP_139180258.1">
    <property type="nucleotide sequence ID" value="NZ_FOGG01000060.1"/>
</dbReference>
<organism evidence="2 3">
    <name type="scientific">Pedobacter rhizosphaerae</name>
    <dbReference type="NCBI Taxonomy" id="390241"/>
    <lineage>
        <taxon>Bacteria</taxon>
        <taxon>Pseudomonadati</taxon>
        <taxon>Bacteroidota</taxon>
        <taxon>Sphingobacteriia</taxon>
        <taxon>Sphingobacteriales</taxon>
        <taxon>Sphingobacteriaceae</taxon>
        <taxon>Pedobacter</taxon>
    </lineage>
</organism>